<accession>A0ABK0LPI7</accession>
<dbReference type="InterPro" id="IPR053368">
    <property type="entry name" value="Viral_Envelope_Glycoprotein"/>
</dbReference>
<dbReference type="PANTHER" id="PTHR37874">
    <property type="entry name" value="RIKEN CDNA 1500011B03 GENE-RELATED"/>
    <property type="match status" value="1"/>
</dbReference>
<evidence type="ECO:0000256" key="1">
    <source>
        <dbReference type="SAM" id="Phobius"/>
    </source>
</evidence>
<keyword evidence="1" id="KW-1133">Transmembrane helix</keyword>
<dbReference type="Proteomes" id="UP000002494">
    <property type="component" value="Chromosome 6"/>
</dbReference>
<protein>
    <recommendedName>
        <fullName evidence="4">Envelope glycoprotein</fullName>
    </recommendedName>
</protein>
<keyword evidence="3" id="KW-1185">Reference proteome</keyword>
<proteinExistence type="predicted"/>
<dbReference type="Ensembl" id="ENSRNOT00000163842.1">
    <property type="protein sequence ID" value="ENSRNOP00000103349.1"/>
    <property type="gene ID" value="ENSRNOG00000085698.1"/>
</dbReference>
<dbReference type="Ensembl" id="ENSRNOT00000149709.1">
    <property type="protein sequence ID" value="ENSRNOP00000112040.1"/>
    <property type="gene ID" value="ENSRNOG00000085698.1"/>
</dbReference>
<reference evidence="2" key="4">
    <citation type="submission" date="2025-05" db="UniProtKB">
        <authorList>
            <consortium name="Ensembl"/>
        </authorList>
    </citation>
    <scope>IDENTIFICATION</scope>
    <source>
        <strain evidence="2">Brown Norway</strain>
    </source>
</reference>
<organism evidence="2 3">
    <name type="scientific">Rattus norvegicus</name>
    <name type="common">Rat</name>
    <dbReference type="NCBI Taxonomy" id="10116"/>
    <lineage>
        <taxon>Eukaryota</taxon>
        <taxon>Metazoa</taxon>
        <taxon>Chordata</taxon>
        <taxon>Craniata</taxon>
        <taxon>Vertebrata</taxon>
        <taxon>Euteleostomi</taxon>
        <taxon>Mammalia</taxon>
        <taxon>Eutheria</taxon>
        <taxon>Euarchontoglires</taxon>
        <taxon>Glires</taxon>
        <taxon>Rodentia</taxon>
        <taxon>Myomorpha</taxon>
        <taxon>Muroidea</taxon>
        <taxon>Muridae</taxon>
        <taxon>Murinae</taxon>
        <taxon>Rattus</taxon>
    </lineage>
</organism>
<dbReference type="Ensembl" id="ENSRNOT00000142794.1">
    <property type="protein sequence ID" value="ENSRNOP00000111818.1"/>
    <property type="gene ID" value="ENSRNOG00000085698.1"/>
</dbReference>
<dbReference type="GeneTree" id="ENSGT01150000287105"/>
<dbReference type="Ensembl" id="ENSRNOT00000125151.1">
    <property type="protein sequence ID" value="ENSRNOP00000100731.1"/>
    <property type="gene ID" value="ENSRNOG00000085698.1"/>
</dbReference>
<evidence type="ECO:0008006" key="4">
    <source>
        <dbReference type="Google" id="ProtNLM"/>
    </source>
</evidence>
<sequence length="575" mass="63236">MTPGWTPWKLPLALAMPLWIWVPSILGEYRWAILSAFLKPIPARHDAVVFPKFFMTNKTLELPYLPYDPTWAPLGENRSLSEQGSLCFQLGETGGCITLTGQALGMFDVHNAGRVSLSQDTSKSEVTITRQTYWQEAVWINGTFPSPNLTEGERPHQPRIAPYCSPGNEGLMPPWTDCQSSFTRWANWDRTFSLSPGMGGGSGEESAIQGLFKQNFKRNPFDKWVLRGVNGSCTDLNPFVQGGAVGKASFTGVKNTSQYMNIKIQAPDGTTTVHTNATMEITRFNKTLVNQTNYPPTPVCVYPPFLFILSNVSFEACSNDSCWMSQCWNAKWANCAMVARVPRWVPIPMETPSTLSLFGQKRDFGITAAIVVAISISAVAATAAGTALNQLSATVADAVDLHTSTSAQLKGGLMVVNQHLDLVEERLDILFQLAQLGCERKLGSLCITSVQYENFTRAANLSRRLSLYLAGNWSTGFDKTLESLRAAVLAINSTRVDLSLMEGLSSWISSAFSYFKEWVGVALFGAALCCGLVFMLCLVCKLRSQQKRDKVVITQALVAIEQGASPEIWLSILKN</sequence>
<name>A0ABK0LPI7_RAT</name>
<reference evidence="3" key="2">
    <citation type="submission" date="2023-12" db="EMBL/GenBank/DDBJ databases">
        <authorList>
            <consortium name="Genome Reference Consortium"/>
            <person name="Doris P.A."/>
            <person name="Kalbfleisch T."/>
            <person name="Li K."/>
            <person name="Howe K."/>
            <person name="Wood J."/>
        </authorList>
    </citation>
    <scope>NUCLEOTIDE SEQUENCE [LARGE SCALE GENOMIC DNA]</scope>
    <source>
        <strain evidence="3">Brown Norway</strain>
    </source>
</reference>
<evidence type="ECO:0000313" key="2">
    <source>
        <dbReference type="Ensembl" id="ENSRNOP00000103349.1"/>
    </source>
</evidence>
<evidence type="ECO:0000313" key="3">
    <source>
        <dbReference type="Proteomes" id="UP000002494"/>
    </source>
</evidence>
<reference evidence="2" key="1">
    <citation type="journal article" date="2004" name="Nature">
        <title>Genome sequence of the Brown Norway rat yields insights into mammalian evolution.</title>
        <authorList>
            <consortium name="Rat Genome Sequencing Project Consortium"/>
            <person name="Gibbs R.A."/>
            <person name="Weinstock G.M."/>
            <person name="Metzker M.L."/>
            <person name="Muzny D.M."/>
            <person name="Sodergren E.J."/>
            <person name="Scherer S."/>
            <person name="Scott G."/>
            <person name="Steffen D."/>
            <person name="Worley K.C."/>
            <person name="Burch P.E."/>
            <person name="Okwuonu G."/>
            <person name="Hines S."/>
            <person name="Lewis L."/>
            <person name="Deramo C."/>
            <person name="Delgado O."/>
            <person name="Dugan-Rocha S."/>
            <person name="Miner G."/>
            <person name="Morgan M."/>
            <person name="Hawes A."/>
            <person name="Gill R."/>
            <person name="Holt R.A."/>
            <person name="Adams M.D."/>
            <person name="Amanatides P.G."/>
            <person name="Baden-Tillson H."/>
            <person name="Barnstead M."/>
            <person name="Chin S."/>
            <person name="Evans C.A."/>
            <person name="Ferriera S."/>
            <person name="Fosler C."/>
            <person name="Glodek A."/>
            <person name="Gu Z."/>
            <person name="Jennings D."/>
            <person name="Kraft C.L."/>
            <person name="Nguyen T."/>
            <person name="Pfannkoch C.M."/>
            <person name="Sitter C."/>
            <person name="Sutton G.G."/>
            <person name="Venter J.C."/>
            <person name="Woodage T."/>
            <person name="Smith D."/>
            <person name="Lee H.-M."/>
            <person name="Gustafson E."/>
            <person name="Cahill P."/>
            <person name="Kana A."/>
            <person name="Doucette-Stamm L."/>
            <person name="Weinstock K."/>
            <person name="Fechtel K."/>
            <person name="Weiss R.B."/>
            <person name="Dunn D.M."/>
            <person name="Green E.D."/>
            <person name="Blakesley R.W."/>
            <person name="Bouffard G.G."/>
            <person name="De Jong P.J."/>
            <person name="Osoegawa K."/>
            <person name="Zhu B."/>
            <person name="Marra M."/>
            <person name="Schein J."/>
            <person name="Bosdet I."/>
            <person name="Fjell C."/>
            <person name="Jones S."/>
            <person name="Krzywinski M."/>
            <person name="Mathewson C."/>
            <person name="Siddiqui A."/>
            <person name="Wye N."/>
            <person name="McPherson J."/>
            <person name="Zhao S."/>
            <person name="Fraser C.M."/>
            <person name="Shetty J."/>
            <person name="Shatsman S."/>
            <person name="Geer K."/>
            <person name="Chen Y."/>
            <person name="Abramzon S."/>
            <person name="Nierman W.C."/>
            <person name="Havlak P.H."/>
            <person name="Chen R."/>
            <person name="Durbin K.J."/>
            <person name="Egan A."/>
            <person name="Ren Y."/>
            <person name="Song X.-Z."/>
            <person name="Li B."/>
            <person name="Liu Y."/>
            <person name="Qin X."/>
            <person name="Cawley S."/>
            <person name="Cooney A.J."/>
            <person name="D'Souza L.M."/>
            <person name="Martin K."/>
            <person name="Wu J.Q."/>
            <person name="Gonzalez-Garay M.L."/>
            <person name="Jackson A.R."/>
            <person name="Kalafus K.J."/>
            <person name="McLeod M.P."/>
            <person name="Milosavljevic A."/>
            <person name="Virk D."/>
            <person name="Volkov A."/>
            <person name="Wheeler D.A."/>
            <person name="Zhang Z."/>
            <person name="Bailey J.A."/>
            <person name="Eichler E.E."/>
            <person name="Tuzun E."/>
            <person name="Birney E."/>
            <person name="Mongin E."/>
            <person name="Ureta-Vidal A."/>
            <person name="Woodwark C."/>
            <person name="Zdobnov E."/>
            <person name="Bork P."/>
            <person name="Suyama M."/>
            <person name="Torrents D."/>
            <person name="Alexandersson M."/>
            <person name="Trask B.J."/>
            <person name="Young J.M."/>
            <person name="Huang H."/>
            <person name="Wang H."/>
            <person name="Xing H."/>
            <person name="Daniels S."/>
            <person name="Gietzen D."/>
            <person name="Schmidt J."/>
            <person name="Stevens K."/>
            <person name="Vitt U."/>
            <person name="Wingrove J."/>
            <person name="Camara F."/>
            <person name="Mar Alba M."/>
            <person name="Abril J.F."/>
            <person name="Guigo R."/>
            <person name="Smit A."/>
            <person name="Dubchak I."/>
            <person name="Rubin E.M."/>
            <person name="Couronne O."/>
            <person name="Poliakov A."/>
            <person name="Huebner N."/>
            <person name="Ganten D."/>
            <person name="Goesele C."/>
            <person name="Hummel O."/>
            <person name="Kreitler T."/>
            <person name="Lee Y.-A."/>
            <person name="Monti J."/>
            <person name="Schulz H."/>
            <person name="Zimdahl H."/>
            <person name="Himmelbauer H."/>
            <person name="Lehrach H."/>
            <person name="Jacob H.J."/>
            <person name="Bromberg S."/>
            <person name="Gullings-Handley J."/>
            <person name="Jensen-Seaman M.I."/>
            <person name="Kwitek A.E."/>
            <person name="Lazar J."/>
            <person name="Pasko D."/>
            <person name="Tonellato P.J."/>
            <person name="Twigger S."/>
            <person name="Ponting C.P."/>
            <person name="Duarte J.M."/>
            <person name="Rice S."/>
            <person name="Goodstadt L."/>
            <person name="Beatson S.A."/>
            <person name="Emes R.D."/>
            <person name="Winter E.E."/>
            <person name="Webber C."/>
            <person name="Brandt P."/>
            <person name="Nyakatura G."/>
            <person name="Adetobi M."/>
            <person name="Chiaromonte F."/>
            <person name="Elnitski L."/>
            <person name="Eswara P."/>
            <person name="Hardison R.C."/>
            <person name="Hou M."/>
            <person name="Kolbe D."/>
            <person name="Makova K."/>
            <person name="Miller W."/>
            <person name="Nekrutenko A."/>
            <person name="Riemer C."/>
            <person name="Schwartz S."/>
            <person name="Taylor J."/>
            <person name="Yang S."/>
            <person name="Zhang Y."/>
            <person name="Lindpaintner K."/>
            <person name="Andrews T.D."/>
            <person name="Caccamo M."/>
            <person name="Clamp M."/>
            <person name="Clarke L."/>
            <person name="Curwen V."/>
            <person name="Durbin R.M."/>
            <person name="Eyras E."/>
            <person name="Searle S.M."/>
            <person name="Cooper G.M."/>
            <person name="Batzoglou S."/>
            <person name="Brudno M."/>
            <person name="Sidow A."/>
            <person name="Stone E.A."/>
            <person name="Payseur B.A."/>
            <person name="Bourque G."/>
            <person name="Lopez-Otin C."/>
            <person name="Puente X.S."/>
            <person name="Chakrabarti K."/>
            <person name="Chatterji S."/>
            <person name="Dewey C."/>
            <person name="Pachter L."/>
            <person name="Bray N."/>
            <person name="Yap V.B."/>
            <person name="Caspi A."/>
            <person name="Tesler G."/>
            <person name="Pevzner P.A."/>
            <person name="Haussler D."/>
            <person name="Roskin K.M."/>
            <person name="Baertsch R."/>
            <person name="Clawson H."/>
            <person name="Furey T.S."/>
            <person name="Hinrichs A.S."/>
            <person name="Karolchik D."/>
            <person name="Kent W.J."/>
            <person name="Rosenbloom K.R."/>
            <person name="Trumbower H."/>
            <person name="Weirauch M."/>
            <person name="Cooper D.N."/>
            <person name="Stenson P.D."/>
            <person name="Ma B."/>
            <person name="Brent M."/>
            <person name="Arumugam M."/>
            <person name="Shteynberg D."/>
            <person name="Copley R.R."/>
            <person name="Taylor M.S."/>
            <person name="Riethman H."/>
            <person name="Mudunuri U."/>
            <person name="Peterson J."/>
            <person name="Guyer M."/>
            <person name="Felsenfeld A."/>
            <person name="Old S."/>
            <person name="Mockrin S."/>
            <person name="Collins F.S."/>
        </authorList>
    </citation>
    <scope>NUCLEOTIDE SEQUENCE [LARGE SCALE GENOMIC DNA]</scope>
    <source>
        <strain evidence="2">Brown Norway</strain>
    </source>
</reference>
<keyword evidence="1" id="KW-0812">Transmembrane</keyword>
<reference evidence="3" key="3">
    <citation type="submission" date="2024-01" db="EMBL/GenBank/DDBJ databases">
        <title>GRCr8: a new rat reference genome assembly contstructed from accurate long reads and long range scaffolding.</title>
        <authorList>
            <person name="Doris P.A."/>
            <person name="Kalbfleisch T."/>
            <person name="Li K."/>
            <person name="Howe K."/>
            <person name="Wood J."/>
        </authorList>
    </citation>
    <scope>NUCLEOTIDE SEQUENCE [LARGE SCALE GENOMIC DNA]</scope>
    <source>
        <strain evidence="3">Brown Norway</strain>
    </source>
</reference>
<keyword evidence="1" id="KW-0472">Membrane</keyword>
<feature type="transmembrane region" description="Helical" evidence="1">
    <location>
        <begin position="518"/>
        <end position="540"/>
    </location>
</feature>
<dbReference type="PANTHER" id="PTHR37874:SF2">
    <property type="entry name" value="GENE 8113-RELATED"/>
    <property type="match status" value="1"/>
</dbReference>